<evidence type="ECO:0000313" key="4">
    <source>
        <dbReference type="Proteomes" id="UP000257109"/>
    </source>
</evidence>
<organism evidence="3 4">
    <name type="scientific">Mucuna pruriens</name>
    <name type="common">Velvet bean</name>
    <name type="synonym">Dolichos pruriens</name>
    <dbReference type="NCBI Taxonomy" id="157652"/>
    <lineage>
        <taxon>Eukaryota</taxon>
        <taxon>Viridiplantae</taxon>
        <taxon>Streptophyta</taxon>
        <taxon>Embryophyta</taxon>
        <taxon>Tracheophyta</taxon>
        <taxon>Spermatophyta</taxon>
        <taxon>Magnoliopsida</taxon>
        <taxon>eudicotyledons</taxon>
        <taxon>Gunneridae</taxon>
        <taxon>Pentapetalae</taxon>
        <taxon>rosids</taxon>
        <taxon>fabids</taxon>
        <taxon>Fabales</taxon>
        <taxon>Fabaceae</taxon>
        <taxon>Papilionoideae</taxon>
        <taxon>50 kb inversion clade</taxon>
        <taxon>NPAAA clade</taxon>
        <taxon>indigoferoid/millettioid clade</taxon>
        <taxon>Phaseoleae</taxon>
        <taxon>Mucuna</taxon>
    </lineage>
</organism>
<evidence type="ECO:0000256" key="1">
    <source>
        <dbReference type="SAM" id="MobiDB-lite"/>
    </source>
</evidence>
<feature type="compositionally biased region" description="Low complexity" evidence="1">
    <location>
        <begin position="48"/>
        <end position="63"/>
    </location>
</feature>
<comment type="caution">
    <text evidence="3">The sequence shown here is derived from an EMBL/GenBank/DDBJ whole genome shotgun (WGS) entry which is preliminary data.</text>
</comment>
<accession>A0A371GLC4</accession>
<keyword evidence="4" id="KW-1185">Reference proteome</keyword>
<feature type="region of interest" description="Disordered" evidence="1">
    <location>
        <begin position="26"/>
        <end position="66"/>
    </location>
</feature>
<feature type="signal peptide" evidence="2">
    <location>
        <begin position="1"/>
        <end position="23"/>
    </location>
</feature>
<protein>
    <submittedName>
        <fullName evidence="3">Uncharacterized protein</fullName>
    </submittedName>
</protein>
<reference evidence="3" key="1">
    <citation type="submission" date="2018-05" db="EMBL/GenBank/DDBJ databases">
        <title>Draft genome of Mucuna pruriens seed.</title>
        <authorList>
            <person name="Nnadi N.E."/>
            <person name="Vos R."/>
            <person name="Hasami M.H."/>
            <person name="Devisetty U.K."/>
            <person name="Aguiy J.C."/>
        </authorList>
    </citation>
    <scope>NUCLEOTIDE SEQUENCE [LARGE SCALE GENOMIC DNA]</scope>
    <source>
        <strain evidence="3">JCA_2017</strain>
    </source>
</reference>
<dbReference type="AlphaFoldDB" id="A0A371GLC4"/>
<proteinExistence type="predicted"/>
<feature type="non-terminal residue" evidence="3">
    <location>
        <position position="1"/>
    </location>
</feature>
<sequence length="177" mass="19118">MADRRKSSHGLGLTLTLAYFVVGSPSSGVPGSSSQGDRSPGGATYEDGSSTRGSRSPRGSGSKSSKEFPFEIWYRGNNNDDSSKGSLSWVDSKVMKVSSALTRSSSLLGMDEVICQRGPWSVKVSSCREGESVSRQPTDGEGPFFYFYEILPLKLGMNLPFTHFERSVMRALNVAPT</sequence>
<keyword evidence="2" id="KW-0732">Signal</keyword>
<evidence type="ECO:0000313" key="3">
    <source>
        <dbReference type="EMBL" id="RDX91361.1"/>
    </source>
</evidence>
<name>A0A371GLC4_MUCPR</name>
<dbReference type="Proteomes" id="UP000257109">
    <property type="component" value="Unassembled WGS sequence"/>
</dbReference>
<dbReference type="EMBL" id="QJKJ01005144">
    <property type="protein sequence ID" value="RDX91361.1"/>
    <property type="molecule type" value="Genomic_DNA"/>
</dbReference>
<gene>
    <name evidence="3" type="ORF">CR513_26671</name>
</gene>
<evidence type="ECO:0000256" key="2">
    <source>
        <dbReference type="SAM" id="SignalP"/>
    </source>
</evidence>
<feature type="chain" id="PRO_5016968137" evidence="2">
    <location>
        <begin position="24"/>
        <end position="177"/>
    </location>
</feature>